<keyword evidence="4" id="KW-1185">Reference proteome</keyword>
<proteinExistence type="predicted"/>
<evidence type="ECO:0000313" key="1">
    <source>
        <dbReference type="EMBL" id="GEP99183.1"/>
    </source>
</evidence>
<evidence type="ECO:0000313" key="4">
    <source>
        <dbReference type="Proteomes" id="UP000321598"/>
    </source>
</evidence>
<name>A0A380CGB3_9STAP</name>
<dbReference type="RefSeq" id="WP_103387944.1">
    <property type="nucleotide sequence ID" value="NZ_BKAV01000001.1"/>
</dbReference>
<reference evidence="2 3" key="1">
    <citation type="submission" date="2018-06" db="EMBL/GenBank/DDBJ databases">
        <authorList>
            <consortium name="Pathogen Informatics"/>
            <person name="Doyle S."/>
        </authorList>
    </citation>
    <scope>NUCLEOTIDE SEQUENCE [LARGE SCALE GENOMIC DNA]</scope>
    <source>
        <strain evidence="2 3">NCTC12413</strain>
    </source>
</reference>
<sequence length="325" mass="39051">MTTKQLNNLNHFWKQYLANYNNEYSEKTLNLIADNNDITAFLHPEDLEYFKSQFGNDFTTIPRFEKMINFANNKIFVDKQRHNILLKDKPINPMIPQPYFGNPKKADIIILNKQPENDFRTDNPLVDGERKIRLRNRILQDLRGNELGFDEKKFLPYEDQHIWFMKYFYSESSILKQFNIDPNRLMLFNYFPYQTSYQAGVPKEFLTLSGHTLPSQRKIGELFANMVRDGRKRIFIVREEEFWTSNFIKVFTPEECQMLIDNMFVFASKQNKYLTLGNILSYREQLEKLKQKRTLSKSDFYKWKQHLKEDRLMGKSDIYQALNNF</sequence>
<dbReference type="OrthoDB" id="2392601at2"/>
<dbReference type="Proteomes" id="UP000254956">
    <property type="component" value="Unassembled WGS sequence"/>
</dbReference>
<dbReference type="STRING" id="1212545.SARL_11581"/>
<dbReference type="AlphaFoldDB" id="A0A380CGB3"/>
<dbReference type="EMBL" id="UGZE01000001">
    <property type="protein sequence ID" value="SUJ20233.1"/>
    <property type="molecule type" value="Genomic_DNA"/>
</dbReference>
<evidence type="ECO:0000313" key="2">
    <source>
        <dbReference type="EMBL" id="SUJ20233.1"/>
    </source>
</evidence>
<accession>A0A380CGB3</accession>
<reference evidence="1 4" key="2">
    <citation type="submission" date="2019-07" db="EMBL/GenBank/DDBJ databases">
        <title>Whole genome shotgun sequence of Staphylococcus arlettae NBRC 109765.</title>
        <authorList>
            <person name="Hosoyama A."/>
            <person name="Uohara A."/>
            <person name="Ohji S."/>
            <person name="Ichikawa N."/>
        </authorList>
    </citation>
    <scope>NUCLEOTIDE SEQUENCE [LARGE SCALE GENOMIC DNA]</scope>
    <source>
        <strain evidence="1 4">NBRC 109765</strain>
    </source>
</reference>
<protein>
    <submittedName>
        <fullName evidence="2">Uncharacterized protein</fullName>
    </submittedName>
</protein>
<gene>
    <name evidence="2" type="ORF">NCTC12413_01642</name>
    <name evidence="1" type="ORF">SAR03_02210</name>
</gene>
<dbReference type="EMBL" id="BKAV01000001">
    <property type="protein sequence ID" value="GEP99183.1"/>
    <property type="molecule type" value="Genomic_DNA"/>
</dbReference>
<organism evidence="2 3">
    <name type="scientific">Staphylococcus arlettae</name>
    <dbReference type="NCBI Taxonomy" id="29378"/>
    <lineage>
        <taxon>Bacteria</taxon>
        <taxon>Bacillati</taxon>
        <taxon>Bacillota</taxon>
        <taxon>Bacilli</taxon>
        <taxon>Bacillales</taxon>
        <taxon>Staphylococcaceae</taxon>
        <taxon>Staphylococcus</taxon>
    </lineage>
</organism>
<dbReference type="Proteomes" id="UP000321598">
    <property type="component" value="Unassembled WGS sequence"/>
</dbReference>
<evidence type="ECO:0000313" key="3">
    <source>
        <dbReference type="Proteomes" id="UP000254956"/>
    </source>
</evidence>